<sequence>MTWTPMVMGKKKTTLQMIRIAQVCFNQSQALLGTATSGWKNQIWQRMETIIRIDMWHRVIGPGRKPIKHVGPGRKSIKHVVC</sequence>
<evidence type="ECO:0000313" key="2">
    <source>
        <dbReference type="Proteomes" id="UP000006729"/>
    </source>
</evidence>
<dbReference type="EMBL" id="CM009305">
    <property type="protein sequence ID" value="KAI9379958.1"/>
    <property type="molecule type" value="Genomic_DNA"/>
</dbReference>
<gene>
    <name evidence="1" type="ORF">POPTR_016G011250v4</name>
</gene>
<comment type="caution">
    <text evidence="1">The sequence shown here is derived from an EMBL/GenBank/DDBJ whole genome shotgun (WGS) entry which is preliminary data.</text>
</comment>
<name>A0ACC0RS67_POPTR</name>
<organism evidence="1 2">
    <name type="scientific">Populus trichocarpa</name>
    <name type="common">Western balsam poplar</name>
    <name type="synonym">Populus balsamifera subsp. trichocarpa</name>
    <dbReference type="NCBI Taxonomy" id="3694"/>
    <lineage>
        <taxon>Eukaryota</taxon>
        <taxon>Viridiplantae</taxon>
        <taxon>Streptophyta</taxon>
        <taxon>Embryophyta</taxon>
        <taxon>Tracheophyta</taxon>
        <taxon>Spermatophyta</taxon>
        <taxon>Magnoliopsida</taxon>
        <taxon>eudicotyledons</taxon>
        <taxon>Gunneridae</taxon>
        <taxon>Pentapetalae</taxon>
        <taxon>rosids</taxon>
        <taxon>fabids</taxon>
        <taxon>Malpighiales</taxon>
        <taxon>Salicaceae</taxon>
        <taxon>Saliceae</taxon>
        <taxon>Populus</taxon>
    </lineage>
</organism>
<evidence type="ECO:0000313" key="1">
    <source>
        <dbReference type="EMBL" id="KAI9379958.1"/>
    </source>
</evidence>
<proteinExistence type="predicted"/>
<dbReference type="Proteomes" id="UP000006729">
    <property type="component" value="Chromosome 16"/>
</dbReference>
<accession>A0ACC0RS67</accession>
<protein>
    <submittedName>
        <fullName evidence="1">Uncharacterized protein</fullName>
    </submittedName>
</protein>
<reference evidence="1 2" key="1">
    <citation type="journal article" date="2006" name="Science">
        <title>The genome of black cottonwood, Populus trichocarpa (Torr. &amp; Gray).</title>
        <authorList>
            <person name="Tuskan G.A."/>
            <person name="Difazio S."/>
            <person name="Jansson S."/>
            <person name="Bohlmann J."/>
            <person name="Grigoriev I."/>
            <person name="Hellsten U."/>
            <person name="Putnam N."/>
            <person name="Ralph S."/>
            <person name="Rombauts S."/>
            <person name="Salamov A."/>
            <person name="Schein J."/>
            <person name="Sterck L."/>
            <person name="Aerts A."/>
            <person name="Bhalerao R.R."/>
            <person name="Bhalerao R.P."/>
            <person name="Blaudez D."/>
            <person name="Boerjan W."/>
            <person name="Brun A."/>
            <person name="Brunner A."/>
            <person name="Busov V."/>
            <person name="Campbell M."/>
            <person name="Carlson J."/>
            <person name="Chalot M."/>
            <person name="Chapman J."/>
            <person name="Chen G.L."/>
            <person name="Cooper D."/>
            <person name="Coutinho P.M."/>
            <person name="Couturier J."/>
            <person name="Covert S."/>
            <person name="Cronk Q."/>
            <person name="Cunningham R."/>
            <person name="Davis J."/>
            <person name="Degroeve S."/>
            <person name="Dejardin A."/>
            <person name="Depamphilis C."/>
            <person name="Detter J."/>
            <person name="Dirks B."/>
            <person name="Dubchak I."/>
            <person name="Duplessis S."/>
            <person name="Ehlting J."/>
            <person name="Ellis B."/>
            <person name="Gendler K."/>
            <person name="Goodstein D."/>
            <person name="Gribskov M."/>
            <person name="Grimwood J."/>
            <person name="Groover A."/>
            <person name="Gunter L."/>
            <person name="Hamberger B."/>
            <person name="Heinze B."/>
            <person name="Helariutta Y."/>
            <person name="Henrissat B."/>
            <person name="Holligan D."/>
            <person name="Holt R."/>
            <person name="Huang W."/>
            <person name="Islam-Faridi N."/>
            <person name="Jones S."/>
            <person name="Jones-Rhoades M."/>
            <person name="Jorgensen R."/>
            <person name="Joshi C."/>
            <person name="Kangasjarvi J."/>
            <person name="Karlsson J."/>
            <person name="Kelleher C."/>
            <person name="Kirkpatrick R."/>
            <person name="Kirst M."/>
            <person name="Kohler A."/>
            <person name="Kalluri U."/>
            <person name="Larimer F."/>
            <person name="Leebens-Mack J."/>
            <person name="Leple J.C."/>
            <person name="Locascio P."/>
            <person name="Lou Y."/>
            <person name="Lucas S."/>
            <person name="Martin F."/>
            <person name="Montanini B."/>
            <person name="Napoli C."/>
            <person name="Nelson D.R."/>
            <person name="Nelson C."/>
            <person name="Nieminen K."/>
            <person name="Nilsson O."/>
            <person name="Pereda V."/>
            <person name="Peter G."/>
            <person name="Philippe R."/>
            <person name="Pilate G."/>
            <person name="Poliakov A."/>
            <person name="Razumovskaya J."/>
            <person name="Richardson P."/>
            <person name="Rinaldi C."/>
            <person name="Ritland K."/>
            <person name="Rouze P."/>
            <person name="Ryaboy D."/>
            <person name="Schmutz J."/>
            <person name="Schrader J."/>
            <person name="Segerman B."/>
            <person name="Shin H."/>
            <person name="Siddiqui A."/>
            <person name="Sterky F."/>
            <person name="Terry A."/>
            <person name="Tsai C.J."/>
            <person name="Uberbacher E."/>
            <person name="Unneberg P."/>
            <person name="Vahala J."/>
            <person name="Wall K."/>
            <person name="Wessler S."/>
            <person name="Yang G."/>
            <person name="Yin T."/>
            <person name="Douglas C."/>
            <person name="Marra M."/>
            <person name="Sandberg G."/>
            <person name="Van de Peer Y."/>
            <person name="Rokhsar D."/>
        </authorList>
    </citation>
    <scope>NUCLEOTIDE SEQUENCE [LARGE SCALE GENOMIC DNA]</scope>
    <source>
        <strain evidence="2">cv. Nisqually</strain>
    </source>
</reference>
<keyword evidence="2" id="KW-1185">Reference proteome</keyword>